<evidence type="ECO:0000313" key="4">
    <source>
        <dbReference type="Proteomes" id="UP001071230"/>
    </source>
</evidence>
<evidence type="ECO:0000259" key="1">
    <source>
        <dbReference type="Pfam" id="PF03551"/>
    </source>
</evidence>
<dbReference type="EMBL" id="CDGJ01000078">
    <property type="protein sequence ID" value="CEJ08185.1"/>
    <property type="molecule type" value="Genomic_DNA"/>
</dbReference>
<dbReference type="Proteomes" id="UP001071230">
    <property type="component" value="Unassembled WGS sequence"/>
</dbReference>
<reference evidence="3" key="1">
    <citation type="submission" date="2014-11" db="EMBL/GenBank/DDBJ databases">
        <authorList>
            <person name="Hornung B.V."/>
        </authorList>
    </citation>
    <scope>NUCLEOTIDE SEQUENCE</scope>
    <source>
        <strain evidence="3">INE</strain>
    </source>
</reference>
<gene>
    <name evidence="2" type="ORF">DEACI_2642</name>
    <name evidence="3" type="ORF">DEACI_2660</name>
</gene>
<dbReference type="Gene3D" id="1.10.10.10">
    <property type="entry name" value="Winged helix-like DNA-binding domain superfamily/Winged helix DNA-binding domain"/>
    <property type="match status" value="1"/>
</dbReference>
<dbReference type="InterPro" id="IPR052509">
    <property type="entry name" value="Metal_resp_DNA-bind_regulator"/>
</dbReference>
<dbReference type="AlphaFoldDB" id="A0A8S0WZI4"/>
<keyword evidence="4" id="KW-1185">Reference proteome</keyword>
<dbReference type="PANTHER" id="PTHR33169:SF27">
    <property type="entry name" value="TRANSCRIPTIONAL REGULATOR PADR FAMILY PROTEIN"/>
    <property type="match status" value="1"/>
</dbReference>
<dbReference type="InterPro" id="IPR036388">
    <property type="entry name" value="WH-like_DNA-bd_sf"/>
</dbReference>
<dbReference type="EMBL" id="LR746496">
    <property type="protein sequence ID" value="CAA7601971.1"/>
    <property type="molecule type" value="Genomic_DNA"/>
</dbReference>
<dbReference type="RefSeq" id="WP_240985420.1">
    <property type="nucleotide sequence ID" value="NZ_CDGJ01000078.1"/>
</dbReference>
<dbReference type="PANTHER" id="PTHR33169">
    <property type="entry name" value="PADR-FAMILY TRANSCRIPTIONAL REGULATOR"/>
    <property type="match status" value="1"/>
</dbReference>
<dbReference type="InterPro" id="IPR005149">
    <property type="entry name" value="Tscrpt_reg_PadR_N"/>
</dbReference>
<dbReference type="SUPFAM" id="SSF46785">
    <property type="entry name" value="Winged helix' DNA-binding domain"/>
    <property type="match status" value="1"/>
</dbReference>
<dbReference type="Proteomes" id="UP000836597">
    <property type="component" value="Chromosome"/>
</dbReference>
<dbReference type="InterPro" id="IPR036390">
    <property type="entry name" value="WH_DNA-bd_sf"/>
</dbReference>
<evidence type="ECO:0000313" key="3">
    <source>
        <dbReference type="EMBL" id="CEJ08185.1"/>
    </source>
</evidence>
<reference evidence="2" key="2">
    <citation type="submission" date="2020-01" db="EMBL/GenBank/DDBJ databases">
        <authorList>
            <person name="Hornung B."/>
        </authorList>
    </citation>
    <scope>NUCLEOTIDE SEQUENCE</scope>
    <source>
        <strain evidence="2">PacBioINE</strain>
    </source>
</reference>
<feature type="domain" description="Transcription regulator PadR N-terminal" evidence="1">
    <location>
        <begin position="9"/>
        <end position="82"/>
    </location>
</feature>
<accession>A0A8S0WZI4</accession>
<dbReference type="Pfam" id="PF03551">
    <property type="entry name" value="PadR"/>
    <property type="match status" value="1"/>
</dbReference>
<proteinExistence type="predicted"/>
<dbReference type="KEGG" id="aacx:DEACI_2642"/>
<name>A0A8S0WZI4_9FIRM</name>
<evidence type="ECO:0000313" key="2">
    <source>
        <dbReference type="EMBL" id="CAA7601971.1"/>
    </source>
</evidence>
<sequence>MSNVELILIKFIKAKPSYAYEVEKMIEEREMRQWVKIGGATVYQVLDRLCQKGLLEFKVEREGKMPERKRYHVTPEGERAFALATAELLRKNELYYFDLTTGLTCRHFMEPAVFRQAIEERLTRLNDFIDHFNERFDKARELYPTKRLLVREYLLSHYKLEQAFLAKLLKEPSA</sequence>
<protein>
    <submittedName>
        <fullName evidence="2">Transcriptional regulator PadR-like family</fullName>
    </submittedName>
</protein>
<organism evidence="2">
    <name type="scientific">Acididesulfobacillus acetoxydans</name>
    <dbReference type="NCBI Taxonomy" id="1561005"/>
    <lineage>
        <taxon>Bacteria</taxon>
        <taxon>Bacillati</taxon>
        <taxon>Bacillota</taxon>
        <taxon>Clostridia</taxon>
        <taxon>Eubacteriales</taxon>
        <taxon>Peptococcaceae</taxon>
        <taxon>Acididesulfobacillus</taxon>
    </lineage>
</organism>